<dbReference type="Proteomes" id="UP000237344">
    <property type="component" value="Unassembled WGS sequence"/>
</dbReference>
<keyword evidence="2" id="KW-1185">Reference proteome</keyword>
<gene>
    <name evidence="1" type="primary">ygbF</name>
    <name evidence="1" type="ORF">KMAL_14050</name>
</gene>
<evidence type="ECO:0000313" key="1">
    <source>
        <dbReference type="EMBL" id="POF62905.1"/>
    </source>
</evidence>
<dbReference type="EMBL" id="POTC01000014">
    <property type="protein sequence ID" value="POF62905.1"/>
    <property type="molecule type" value="Genomic_DNA"/>
</dbReference>
<protein>
    <submittedName>
        <fullName evidence="1">CRISPR-associated endoribonuclease Cas2</fullName>
        <ecNumber evidence="1">3.1.-.-</ecNumber>
    </submittedName>
</protein>
<name>A0A2S3W1Z6_9PROT</name>
<keyword evidence="1" id="KW-0378">Hydrolase</keyword>
<accession>A0A2S3W1Z6</accession>
<dbReference type="EC" id="3.1.-.-" evidence="1"/>
<evidence type="ECO:0000313" key="2">
    <source>
        <dbReference type="Proteomes" id="UP000237344"/>
    </source>
</evidence>
<dbReference type="Pfam" id="PF09707">
    <property type="entry name" value="Cas_Cas2CT1978"/>
    <property type="match status" value="1"/>
</dbReference>
<organism evidence="1 2">
    <name type="scientific">Novacetimonas maltaceti</name>
    <dbReference type="NCBI Taxonomy" id="1203393"/>
    <lineage>
        <taxon>Bacteria</taxon>
        <taxon>Pseudomonadati</taxon>
        <taxon>Pseudomonadota</taxon>
        <taxon>Alphaproteobacteria</taxon>
        <taxon>Acetobacterales</taxon>
        <taxon>Acetobacteraceae</taxon>
        <taxon>Novacetimonas</taxon>
    </lineage>
</organism>
<dbReference type="OrthoDB" id="8527479at2"/>
<comment type="caution">
    <text evidence="1">The sequence shown here is derived from an EMBL/GenBank/DDBJ whole genome shotgun (WGS) entry which is preliminary data.</text>
</comment>
<dbReference type="Gene3D" id="3.30.70.240">
    <property type="match status" value="1"/>
</dbReference>
<dbReference type="RefSeq" id="WP_110095037.1">
    <property type="nucleotide sequence ID" value="NZ_NKUE01000002.1"/>
</dbReference>
<reference evidence="1 2" key="1">
    <citation type="submission" date="2018-01" db="EMBL/GenBank/DDBJ databases">
        <title>Draft Genome Sequence of Komagataeibacter maltaceti LMG 1529, a Vinegar Producing Acetic Acid Bacterium Isolated from Malt Vinegar Brewery Acetifiers.</title>
        <authorList>
            <person name="Zhang Q."/>
            <person name="Hollensteiner J."/>
            <person name="Poehlein A."/>
            <person name="Daniel R."/>
        </authorList>
    </citation>
    <scope>NUCLEOTIDE SEQUENCE [LARGE SCALE GENOMIC DNA]</scope>
    <source>
        <strain evidence="1 2">LMG 1529</strain>
    </source>
</reference>
<proteinExistence type="predicted"/>
<dbReference type="AlphaFoldDB" id="A0A2S3W1Z6"/>
<sequence>MLVIVVENAPPRLRGRLAVWLLEVRAGVYVGSYARRVREMIWGQVCAYIDEGNAVIAWAAPNDAGFEFDTCGKNRRVPVDLDGLRLVSFGPEAALPAQPGLAARPLSPRQGKR</sequence>
<dbReference type="GO" id="GO:0016787">
    <property type="term" value="F:hydrolase activity"/>
    <property type="evidence" value="ECO:0007669"/>
    <property type="project" value="UniProtKB-KW"/>
</dbReference>
<dbReference type="NCBIfam" id="TIGR01873">
    <property type="entry name" value="cas_CT1978"/>
    <property type="match status" value="1"/>
</dbReference>
<dbReference type="InterPro" id="IPR010152">
    <property type="entry name" value="CRISPR-assoc_prot_Cas2_sub"/>
</dbReference>